<organism evidence="1">
    <name type="scientific">Cacopsylla melanoneura</name>
    <dbReference type="NCBI Taxonomy" id="428564"/>
    <lineage>
        <taxon>Eukaryota</taxon>
        <taxon>Metazoa</taxon>
        <taxon>Ecdysozoa</taxon>
        <taxon>Arthropoda</taxon>
        <taxon>Hexapoda</taxon>
        <taxon>Insecta</taxon>
        <taxon>Pterygota</taxon>
        <taxon>Neoptera</taxon>
        <taxon>Paraneoptera</taxon>
        <taxon>Hemiptera</taxon>
        <taxon>Sternorrhyncha</taxon>
        <taxon>Psylloidea</taxon>
        <taxon>Psyllidae</taxon>
        <taxon>Psyllinae</taxon>
        <taxon>Cacopsylla</taxon>
    </lineage>
</organism>
<accession>A0A8D9EX93</accession>
<dbReference type="EMBL" id="HBUF01059406">
    <property type="protein sequence ID" value="CAG6625272.1"/>
    <property type="molecule type" value="Transcribed_RNA"/>
</dbReference>
<sequence>MLYSNISFRIAVRFRPFPKGAHLVAHSFDSVRASRVFQSLPVGFHFSLHCNALISSPFGRPSVVRSRAVPVVYVPVESVVRPVFEHSLFHPVALHCSLLLCPLIPFRCVQRLFLCRRF</sequence>
<name>A0A8D9EX93_9HEMI</name>
<reference evidence="1" key="1">
    <citation type="submission" date="2021-05" db="EMBL/GenBank/DDBJ databases">
        <authorList>
            <person name="Alioto T."/>
            <person name="Alioto T."/>
            <person name="Gomez Garrido J."/>
        </authorList>
    </citation>
    <scope>NUCLEOTIDE SEQUENCE</scope>
</reference>
<proteinExistence type="predicted"/>
<dbReference type="AlphaFoldDB" id="A0A8D9EX93"/>
<evidence type="ECO:0000313" key="1">
    <source>
        <dbReference type="EMBL" id="CAG6767415.1"/>
    </source>
</evidence>
<dbReference type="EMBL" id="HBUF01573328">
    <property type="protein sequence ID" value="CAG6767415.1"/>
    <property type="molecule type" value="Transcribed_RNA"/>
</dbReference>
<protein>
    <submittedName>
        <fullName evidence="1">Uncharacterized protein</fullName>
    </submittedName>
</protein>